<evidence type="ECO:0000256" key="1">
    <source>
        <dbReference type="SAM" id="Phobius"/>
    </source>
</evidence>
<dbReference type="AlphaFoldDB" id="A0A0F9PKZ6"/>
<feature type="transmembrane region" description="Helical" evidence="1">
    <location>
        <begin position="7"/>
        <end position="30"/>
    </location>
</feature>
<keyword evidence="1" id="KW-0812">Transmembrane</keyword>
<reference evidence="2" key="1">
    <citation type="journal article" date="2015" name="Nature">
        <title>Complex archaea that bridge the gap between prokaryotes and eukaryotes.</title>
        <authorList>
            <person name="Spang A."/>
            <person name="Saw J.H."/>
            <person name="Jorgensen S.L."/>
            <person name="Zaremba-Niedzwiedzka K."/>
            <person name="Martijn J."/>
            <person name="Lind A.E."/>
            <person name="van Eijk R."/>
            <person name="Schleper C."/>
            <person name="Guy L."/>
            <person name="Ettema T.J."/>
        </authorList>
    </citation>
    <scope>NUCLEOTIDE SEQUENCE</scope>
</reference>
<dbReference type="EMBL" id="LAZR01002821">
    <property type="protein sequence ID" value="KKN25207.1"/>
    <property type="molecule type" value="Genomic_DNA"/>
</dbReference>
<evidence type="ECO:0000313" key="2">
    <source>
        <dbReference type="EMBL" id="KKN25207.1"/>
    </source>
</evidence>
<protein>
    <submittedName>
        <fullName evidence="2">Uncharacterized protein</fullName>
    </submittedName>
</protein>
<comment type="caution">
    <text evidence="2">The sequence shown here is derived from an EMBL/GenBank/DDBJ whole genome shotgun (WGS) entry which is preliminary data.</text>
</comment>
<sequence length="59" mass="6410">MNEGERIVAMILGCIFCMAAVFGLGNAMWYQEGNEAVLLGTIVVSTGWLARMAYHGLDD</sequence>
<keyword evidence="1" id="KW-1133">Transmembrane helix</keyword>
<proteinExistence type="predicted"/>
<gene>
    <name evidence="2" type="ORF">LCGC14_0887330</name>
</gene>
<name>A0A0F9PKZ6_9ZZZZ</name>
<organism evidence="2">
    <name type="scientific">marine sediment metagenome</name>
    <dbReference type="NCBI Taxonomy" id="412755"/>
    <lineage>
        <taxon>unclassified sequences</taxon>
        <taxon>metagenomes</taxon>
        <taxon>ecological metagenomes</taxon>
    </lineage>
</organism>
<accession>A0A0F9PKZ6</accession>
<keyword evidence="1" id="KW-0472">Membrane</keyword>